<dbReference type="CDD" id="cd02151">
    <property type="entry name" value="nitroreductase"/>
    <property type="match status" value="1"/>
</dbReference>
<reference evidence="4 5" key="1">
    <citation type="submission" date="2023-04" db="EMBL/GenBank/DDBJ databases">
        <title>Clostridium tannerae sp. nov., isolated from the fecal material of an alpaca.</title>
        <authorList>
            <person name="Miller S."/>
            <person name="Hendry M."/>
            <person name="King J."/>
            <person name="Sankaranarayanan K."/>
            <person name="Lawson P.A."/>
        </authorList>
    </citation>
    <scope>NUCLEOTIDE SEQUENCE [LARGE SCALE GENOMIC DNA]</scope>
    <source>
        <strain evidence="4 5">A1-XYC3</strain>
    </source>
</reference>
<accession>A0ABU4JRP4</accession>
<dbReference type="PANTHER" id="PTHR43673">
    <property type="entry name" value="NAD(P)H NITROREDUCTASE YDGI-RELATED"/>
    <property type="match status" value="1"/>
</dbReference>
<name>A0ABU4JRP4_9CLOT</name>
<gene>
    <name evidence="4" type="ORF">P8V03_06565</name>
</gene>
<dbReference type="InterPro" id="IPR000415">
    <property type="entry name" value="Nitroreductase-like"/>
</dbReference>
<dbReference type="InterPro" id="IPR029479">
    <property type="entry name" value="Nitroreductase"/>
</dbReference>
<dbReference type="Proteomes" id="UP001281656">
    <property type="component" value="Unassembled WGS sequence"/>
</dbReference>
<evidence type="ECO:0000256" key="2">
    <source>
        <dbReference type="ARBA" id="ARBA00023002"/>
    </source>
</evidence>
<keyword evidence="5" id="KW-1185">Reference proteome</keyword>
<feature type="domain" description="Nitroreductase" evidence="3">
    <location>
        <begin position="5"/>
        <end position="61"/>
    </location>
</feature>
<evidence type="ECO:0000313" key="5">
    <source>
        <dbReference type="Proteomes" id="UP001281656"/>
    </source>
</evidence>
<dbReference type="PANTHER" id="PTHR43673:SF10">
    <property type="entry name" value="NADH DEHYDROGENASE_NAD(P)H NITROREDUCTASE XCC3605-RELATED"/>
    <property type="match status" value="1"/>
</dbReference>
<dbReference type="Gene3D" id="3.40.109.10">
    <property type="entry name" value="NADH Oxidase"/>
    <property type="match status" value="1"/>
</dbReference>
<comment type="similarity">
    <text evidence="1">Belongs to the nitroreductase family.</text>
</comment>
<dbReference type="Pfam" id="PF00881">
    <property type="entry name" value="Nitroreductase"/>
    <property type="match status" value="1"/>
</dbReference>
<evidence type="ECO:0000259" key="3">
    <source>
        <dbReference type="Pfam" id="PF00881"/>
    </source>
</evidence>
<sequence>MLKLLKKRRSIRKYEDKRIEKEKIVEIVQGALLSPSSRGLNPWEFIIVEDRTLLERLSHSKLGSSFLKNAQLGIVVLGNSSRSDVWIEDTSIASAIIQLTVESMGLGSCWIQIRKRNHTEGKTAENYVREILNIPDNINVLSIISIGYPDEIKEAHKEEDLDYEKVHSNSYGKRYDIK</sequence>
<keyword evidence="2" id="KW-0560">Oxidoreductase</keyword>
<comment type="caution">
    <text evidence="4">The sequence shown here is derived from an EMBL/GenBank/DDBJ whole genome shotgun (WGS) entry which is preliminary data.</text>
</comment>
<dbReference type="EMBL" id="JARUJP010000006">
    <property type="protein sequence ID" value="MDW8800814.1"/>
    <property type="molecule type" value="Genomic_DNA"/>
</dbReference>
<organism evidence="4 5">
    <name type="scientific">Clostridium tanneri</name>
    <dbReference type="NCBI Taxonomy" id="3037988"/>
    <lineage>
        <taxon>Bacteria</taxon>
        <taxon>Bacillati</taxon>
        <taxon>Bacillota</taxon>
        <taxon>Clostridia</taxon>
        <taxon>Eubacteriales</taxon>
        <taxon>Clostridiaceae</taxon>
        <taxon>Clostridium</taxon>
    </lineage>
</organism>
<evidence type="ECO:0000313" key="4">
    <source>
        <dbReference type="EMBL" id="MDW8800814.1"/>
    </source>
</evidence>
<dbReference type="SUPFAM" id="SSF55469">
    <property type="entry name" value="FMN-dependent nitroreductase-like"/>
    <property type="match status" value="1"/>
</dbReference>
<evidence type="ECO:0000256" key="1">
    <source>
        <dbReference type="ARBA" id="ARBA00007118"/>
    </source>
</evidence>
<proteinExistence type="inferred from homology"/>
<protein>
    <submittedName>
        <fullName evidence="4">Nitroreductase family protein</fullName>
    </submittedName>
</protein>
<dbReference type="RefSeq" id="WP_318797410.1">
    <property type="nucleotide sequence ID" value="NZ_JARUJP010000006.1"/>
</dbReference>